<comment type="caution">
    <text evidence="3">The sequence shown here is derived from an EMBL/GenBank/DDBJ whole genome shotgun (WGS) entry which is preliminary data.</text>
</comment>
<dbReference type="CDD" id="cd00090">
    <property type="entry name" value="HTH_ARSR"/>
    <property type="match status" value="1"/>
</dbReference>
<organism evidence="3 4">
    <name type="scientific">Paenibacillus gyeongsangnamensis</name>
    <dbReference type="NCBI Taxonomy" id="3388067"/>
    <lineage>
        <taxon>Bacteria</taxon>
        <taxon>Bacillati</taxon>
        <taxon>Bacillota</taxon>
        <taxon>Bacilli</taxon>
        <taxon>Bacillales</taxon>
        <taxon>Paenibacillaceae</taxon>
        <taxon>Paenibacillus</taxon>
    </lineage>
</organism>
<dbReference type="Pfam" id="PF01022">
    <property type="entry name" value="HTH_5"/>
    <property type="match status" value="1"/>
</dbReference>
<dbReference type="InterPro" id="IPR011991">
    <property type="entry name" value="ArsR-like_HTH"/>
</dbReference>
<evidence type="ECO:0000256" key="1">
    <source>
        <dbReference type="ARBA" id="ARBA00023125"/>
    </source>
</evidence>
<dbReference type="RefSeq" id="WP_269884079.1">
    <property type="nucleotide sequence ID" value="NZ_JAQAGZ010000018.1"/>
</dbReference>
<feature type="domain" description="HTH arsR-type" evidence="2">
    <location>
        <begin position="14"/>
        <end position="92"/>
    </location>
</feature>
<proteinExistence type="predicted"/>
<evidence type="ECO:0000313" key="3">
    <source>
        <dbReference type="EMBL" id="MCZ8515548.1"/>
    </source>
</evidence>
<dbReference type="SMART" id="SM00418">
    <property type="entry name" value="HTH_ARSR"/>
    <property type="match status" value="1"/>
</dbReference>
<protein>
    <submittedName>
        <fullName evidence="3">ArsR family transcriptional regulator</fullName>
    </submittedName>
</protein>
<keyword evidence="4" id="KW-1185">Reference proteome</keyword>
<dbReference type="Proteomes" id="UP001527882">
    <property type="component" value="Unassembled WGS sequence"/>
</dbReference>
<dbReference type="Gene3D" id="1.10.10.10">
    <property type="entry name" value="Winged helix-like DNA-binding domain superfamily/Winged helix DNA-binding domain"/>
    <property type="match status" value="1"/>
</dbReference>
<dbReference type="InterPro" id="IPR016943">
    <property type="entry name" value="UCP030050_HTH"/>
</dbReference>
<keyword evidence="1" id="KW-0238">DNA-binding</keyword>
<evidence type="ECO:0000313" key="4">
    <source>
        <dbReference type="Proteomes" id="UP001527882"/>
    </source>
</evidence>
<dbReference type="PIRSF" id="PIRSF030050">
    <property type="entry name" value="UCP030050_HTH"/>
    <property type="match status" value="1"/>
</dbReference>
<dbReference type="SUPFAM" id="SSF46785">
    <property type="entry name" value="Winged helix' DNA-binding domain"/>
    <property type="match status" value="1"/>
</dbReference>
<sequence>MLKLTIDEPDRLIKVAHALSSEVRVNILKLLNHQNKNIVDIAEKLNLPVSTVASNVKVMEDAGIIMTEIRRASRGTMKVCARTFDDVHMNLNVNVGYNNPNCYQIEMPVGCYTDCEIHPTCGLITNNGIITPDDEPSAFFNPTRISAQLIWFRRGYVEYKFPTLTVPNAKIQSIQFSMELCSEAPKYDHNWPSDITVWINHHEIGTWTCPGDFGDRRGKLNPHWFPDHHTQYGLLKTWKVDQSGSYLDDVKISDVTLNDIQLGMNKFIQFRVGNKPNAEHIGGINLFGKELGDHDQDIIMRMIYT</sequence>
<accession>A0ABT4QFG1</accession>
<evidence type="ECO:0000259" key="2">
    <source>
        <dbReference type="SMART" id="SM00418"/>
    </source>
</evidence>
<dbReference type="InterPro" id="IPR001845">
    <property type="entry name" value="HTH_ArsR_DNA-bd_dom"/>
</dbReference>
<gene>
    <name evidence="3" type="ORF">O9H85_24700</name>
</gene>
<dbReference type="InterPro" id="IPR036390">
    <property type="entry name" value="WH_DNA-bd_sf"/>
</dbReference>
<reference evidence="3 4" key="1">
    <citation type="submission" date="2022-12" db="EMBL/GenBank/DDBJ databases">
        <title>Draft genome sequence of Paenibacillus sp. dW9.</title>
        <authorList>
            <person name="Choi E.-W."/>
            <person name="Kim D.-U."/>
        </authorList>
    </citation>
    <scope>NUCLEOTIDE SEQUENCE [LARGE SCALE GENOMIC DNA]</scope>
    <source>
        <strain evidence="4">dW9</strain>
    </source>
</reference>
<dbReference type="EMBL" id="JAQAGZ010000018">
    <property type="protein sequence ID" value="MCZ8515548.1"/>
    <property type="molecule type" value="Genomic_DNA"/>
</dbReference>
<dbReference type="InterPro" id="IPR036388">
    <property type="entry name" value="WH-like_DNA-bd_sf"/>
</dbReference>
<name>A0ABT4QFG1_9BACL</name>